<gene>
    <name evidence="13" type="ORF">BXYJ_LOCUS1412</name>
</gene>
<dbReference type="SUPFAM" id="SSF47473">
    <property type="entry name" value="EF-hand"/>
    <property type="match status" value="2"/>
</dbReference>
<dbReference type="GO" id="GO:0005509">
    <property type="term" value="F:calcium ion binding"/>
    <property type="evidence" value="ECO:0007669"/>
    <property type="project" value="InterPro"/>
</dbReference>
<comment type="subunit">
    <text evidence="10">Interacts with PCSK6 (immature form including the propeptide); probably involved in the maturation and the secretion of PCSK6.</text>
</comment>
<dbReference type="GO" id="GO:0015031">
    <property type="term" value="P:protein transport"/>
    <property type="evidence" value="ECO:0007669"/>
    <property type="project" value="UniProtKB-ARBA"/>
</dbReference>
<keyword evidence="4" id="KW-0677">Repeat</keyword>
<dbReference type="EMBL" id="CAJFCV020000001">
    <property type="protein sequence ID" value="CAG9084371.1"/>
    <property type="molecule type" value="Genomic_DNA"/>
</dbReference>
<accession>A0A1I7SDR9</accession>
<keyword evidence="7" id="KW-0325">Glycoprotein</keyword>
<evidence type="ECO:0000256" key="8">
    <source>
        <dbReference type="ARBA" id="ARBA00023186"/>
    </source>
</evidence>
<evidence type="ECO:0000256" key="2">
    <source>
        <dbReference type="ARBA" id="ARBA00022723"/>
    </source>
</evidence>
<dbReference type="GO" id="GO:0005788">
    <property type="term" value="C:endoplasmic reticulum lumen"/>
    <property type="evidence" value="ECO:0007669"/>
    <property type="project" value="UniProtKB-SubCell"/>
</dbReference>
<dbReference type="EMBL" id="CAJFDI010000001">
    <property type="protein sequence ID" value="CAD5209377.1"/>
    <property type="molecule type" value="Genomic_DNA"/>
</dbReference>
<feature type="domain" description="EF-hand" evidence="12">
    <location>
        <begin position="39"/>
        <end position="74"/>
    </location>
</feature>
<organism evidence="15 17">
    <name type="scientific">Bursaphelenchus xylophilus</name>
    <name type="common">Pinewood nematode worm</name>
    <name type="synonym">Aphelenchoides xylophilus</name>
    <dbReference type="NCBI Taxonomy" id="6326"/>
    <lineage>
        <taxon>Eukaryota</taxon>
        <taxon>Metazoa</taxon>
        <taxon>Ecdysozoa</taxon>
        <taxon>Nematoda</taxon>
        <taxon>Chromadorea</taxon>
        <taxon>Rhabditida</taxon>
        <taxon>Tylenchina</taxon>
        <taxon>Tylenchomorpha</taxon>
        <taxon>Aphelenchoidea</taxon>
        <taxon>Aphelenchoididae</taxon>
        <taxon>Bursaphelenchus</taxon>
    </lineage>
</organism>
<feature type="domain" description="EF-hand" evidence="12">
    <location>
        <begin position="193"/>
        <end position="228"/>
    </location>
</feature>
<comment type="function">
    <text evidence="9">Probable molecular chaperone assisting protein biosynthesis and transport in the endoplasmic reticulum. Required for the proper biosynthesis and transport of pulmonary surfactant-associated protein A/SP-A, pulmonary surfactant-associated protein D/SP-D and the lipid transporter ABCA3. By regulating both the proper expression and the degradation through the endoplasmic reticulum-associated protein degradation pathway of these proteins plays a crucial role in pulmonary surfactant homeostasis. Has an anti-fibrotic activity by negatively regulating the secretion of type I and type III collagens. This calcium-binding protein also transiently associates with immature PCSK6 and regulates its secretion.</text>
</comment>
<dbReference type="InterPro" id="IPR011992">
    <property type="entry name" value="EF-hand-dom_pair"/>
</dbReference>
<evidence type="ECO:0000256" key="3">
    <source>
        <dbReference type="ARBA" id="ARBA00022729"/>
    </source>
</evidence>
<evidence type="ECO:0000313" key="15">
    <source>
        <dbReference type="Proteomes" id="UP000095284"/>
    </source>
</evidence>
<dbReference type="Pfam" id="PF13499">
    <property type="entry name" value="EF-hand_7"/>
    <property type="match status" value="2"/>
</dbReference>
<name>A0A1I7SDR9_BURXY</name>
<keyword evidence="3" id="KW-0732">Signal</keyword>
<dbReference type="InterPro" id="IPR002048">
    <property type="entry name" value="EF_hand_dom"/>
</dbReference>
<evidence type="ECO:0000256" key="11">
    <source>
        <dbReference type="ARBA" id="ARBA00072696"/>
    </source>
</evidence>
<dbReference type="Proteomes" id="UP000095284">
    <property type="component" value="Unplaced"/>
</dbReference>
<evidence type="ECO:0000259" key="12">
    <source>
        <dbReference type="PROSITE" id="PS50222"/>
    </source>
</evidence>
<keyword evidence="5" id="KW-0256">Endoplasmic reticulum</keyword>
<keyword evidence="6" id="KW-0106">Calcium</keyword>
<dbReference type="PROSITE" id="PS50222">
    <property type="entry name" value="EF_HAND_2"/>
    <property type="match status" value="4"/>
</dbReference>
<dbReference type="Pfam" id="PF13202">
    <property type="entry name" value="EF-hand_5"/>
    <property type="match status" value="1"/>
</dbReference>
<keyword evidence="2" id="KW-0479">Metal-binding</keyword>
<dbReference type="InterPro" id="IPR018247">
    <property type="entry name" value="EF_Hand_1_Ca_BS"/>
</dbReference>
<dbReference type="FunFam" id="1.10.238.10:FF:000104">
    <property type="entry name" value="calumenin isoform X1"/>
    <property type="match status" value="1"/>
</dbReference>
<keyword evidence="16" id="KW-1185">Reference proteome</keyword>
<dbReference type="AlphaFoldDB" id="A0A1I7SDR9"/>
<evidence type="ECO:0000256" key="9">
    <source>
        <dbReference type="ARBA" id="ARBA00056975"/>
    </source>
</evidence>
<evidence type="ECO:0000256" key="1">
    <source>
        <dbReference type="ARBA" id="ARBA00004319"/>
    </source>
</evidence>
<evidence type="ECO:0000313" key="13">
    <source>
        <dbReference type="EMBL" id="CAD5209377.1"/>
    </source>
</evidence>
<evidence type="ECO:0000256" key="10">
    <source>
        <dbReference type="ARBA" id="ARBA00063143"/>
    </source>
</evidence>
<keyword evidence="8" id="KW-0143">Chaperone</keyword>
<dbReference type="Gene3D" id="1.10.238.10">
    <property type="entry name" value="EF-hand"/>
    <property type="match status" value="3"/>
</dbReference>
<dbReference type="Proteomes" id="UP000659654">
    <property type="component" value="Unassembled WGS sequence"/>
</dbReference>
<comment type="subcellular location">
    <subcellularLocation>
        <location evidence="1">Endoplasmic reticulum lumen</location>
    </subcellularLocation>
</comment>
<dbReference type="WBParaSite" id="BXY_1117600.1">
    <property type="protein sequence ID" value="BXY_1117600.1"/>
    <property type="gene ID" value="BXY_1117600"/>
</dbReference>
<proteinExistence type="predicted"/>
<feature type="domain" description="EF-hand" evidence="12">
    <location>
        <begin position="3"/>
        <end position="38"/>
    </location>
</feature>
<evidence type="ECO:0000313" key="16">
    <source>
        <dbReference type="Proteomes" id="UP000659654"/>
    </source>
</evidence>
<reference evidence="17" key="1">
    <citation type="submission" date="2016-11" db="UniProtKB">
        <authorList>
            <consortium name="WormBaseParasite"/>
        </authorList>
    </citation>
    <scope>IDENTIFICATION</scope>
</reference>
<dbReference type="PANTHER" id="PTHR10827:SF95">
    <property type="entry name" value="LD34388P"/>
    <property type="match status" value="1"/>
</dbReference>
<dbReference type="eggNOG" id="KOG4223">
    <property type="taxonomic scope" value="Eukaryota"/>
</dbReference>
<dbReference type="SMART" id="SM00054">
    <property type="entry name" value="EFh"/>
    <property type="match status" value="4"/>
</dbReference>
<evidence type="ECO:0000313" key="14">
    <source>
        <dbReference type="EMBL" id="CAG9084371.1"/>
    </source>
</evidence>
<dbReference type="OrthoDB" id="293868at2759"/>
<protein>
    <recommendedName>
        <fullName evidence="11">Reticulocalbin-3</fullName>
    </recommendedName>
</protein>
<evidence type="ECO:0000313" key="17">
    <source>
        <dbReference type="WBParaSite" id="BXY_1117600.1"/>
    </source>
</evidence>
<dbReference type="Proteomes" id="UP000582659">
    <property type="component" value="Unassembled WGS sequence"/>
</dbReference>
<evidence type="ECO:0000256" key="5">
    <source>
        <dbReference type="ARBA" id="ARBA00022824"/>
    </source>
</evidence>
<dbReference type="PANTHER" id="PTHR10827">
    <property type="entry name" value="RETICULOCALBIN"/>
    <property type="match status" value="1"/>
</dbReference>
<sequence>MEESKKRLRALAVRMDEDKNGIITLRELEDWVYNSLLSLDEEETRERFEEIDQDHDGKVTWQEYIHEAFGTEDGKGLDPEYGKLMDEDRIYFEAADVDKDNALTEKEFLTFQNPEHHPHMHTALIKNTLSEKDIDKDNRISLKEFLGEIYEQPQSEFYLTEKSRFKEEYDRNKDGYLDGAELTDWLIPNLHTVAREEAEHLFSSADKDKDGKLSIEEVVEDYSTFVGSEATNFGEHLNDLRHEEL</sequence>
<evidence type="ECO:0000256" key="7">
    <source>
        <dbReference type="ARBA" id="ARBA00023180"/>
    </source>
</evidence>
<evidence type="ECO:0000256" key="4">
    <source>
        <dbReference type="ARBA" id="ARBA00022737"/>
    </source>
</evidence>
<reference evidence="14" key="2">
    <citation type="submission" date="2020-08" db="EMBL/GenBank/DDBJ databases">
        <authorList>
            <person name="Kikuchi T."/>
        </authorList>
    </citation>
    <scope>NUCLEOTIDE SEQUENCE</scope>
    <source>
        <strain evidence="13">Ka4C1</strain>
    </source>
</reference>
<evidence type="ECO:0000256" key="6">
    <source>
        <dbReference type="ARBA" id="ARBA00022837"/>
    </source>
</evidence>
<feature type="domain" description="EF-hand" evidence="12">
    <location>
        <begin position="167"/>
        <end position="192"/>
    </location>
</feature>
<dbReference type="PROSITE" id="PS00018">
    <property type="entry name" value="EF_HAND_1"/>
    <property type="match status" value="6"/>
</dbReference>